<evidence type="ECO:0000256" key="1">
    <source>
        <dbReference type="SAM" id="MobiDB-lite"/>
    </source>
</evidence>
<evidence type="ECO:0000313" key="2">
    <source>
        <dbReference type="EMBL" id="EIC23539.1"/>
    </source>
</evidence>
<evidence type="ECO:0000313" key="3">
    <source>
        <dbReference type="Proteomes" id="UP000002964"/>
    </source>
</evidence>
<protein>
    <submittedName>
        <fullName evidence="2">Uncharacterized protein</fullName>
    </submittedName>
</protein>
<organism evidence="2 3">
    <name type="scientific">Thiorhodovibrio frisius</name>
    <dbReference type="NCBI Taxonomy" id="631362"/>
    <lineage>
        <taxon>Bacteria</taxon>
        <taxon>Pseudomonadati</taxon>
        <taxon>Pseudomonadota</taxon>
        <taxon>Gammaproteobacteria</taxon>
        <taxon>Chromatiales</taxon>
        <taxon>Chromatiaceae</taxon>
        <taxon>Thiorhodovibrio</taxon>
    </lineage>
</organism>
<sequence>MPSRNPFSRYLNRVIFDQTRLKHCDSRLLFNCNNCYTRTGRSLIAIRKARDPHFKPGATEHDPEAPDSKTGRQGSHRK</sequence>
<dbReference type="Proteomes" id="UP000002964">
    <property type="component" value="Unassembled WGS sequence"/>
</dbReference>
<keyword evidence="3" id="KW-1185">Reference proteome</keyword>
<proteinExistence type="predicted"/>
<dbReference type="AlphaFoldDB" id="H8YYL3"/>
<dbReference type="STRING" id="631362.Thi970DRAFT_01210"/>
<dbReference type="EMBL" id="JH603168">
    <property type="protein sequence ID" value="EIC23539.1"/>
    <property type="molecule type" value="Genomic_DNA"/>
</dbReference>
<feature type="compositionally biased region" description="Basic and acidic residues" evidence="1">
    <location>
        <begin position="48"/>
        <end position="70"/>
    </location>
</feature>
<accession>H8YYL3</accession>
<feature type="region of interest" description="Disordered" evidence="1">
    <location>
        <begin position="47"/>
        <end position="78"/>
    </location>
</feature>
<reference evidence="3" key="1">
    <citation type="submission" date="2011-06" db="EMBL/GenBank/DDBJ databases">
        <authorList>
            <consortium name="US DOE Joint Genome Institute (JGI-PGF)"/>
            <person name="Lucas S."/>
            <person name="Han J."/>
            <person name="Lapidus A."/>
            <person name="Cheng J.-F."/>
            <person name="Goodwin L."/>
            <person name="Pitluck S."/>
            <person name="Peters L."/>
            <person name="Land M.L."/>
            <person name="Hauser L."/>
            <person name="Vogl K."/>
            <person name="Liu Z."/>
            <person name="Overmann J."/>
            <person name="Frigaard N.-U."/>
            <person name="Bryant D.A."/>
            <person name="Woyke T.J."/>
        </authorList>
    </citation>
    <scope>NUCLEOTIDE SEQUENCE [LARGE SCALE GENOMIC DNA]</scope>
    <source>
        <strain evidence="3">970</strain>
    </source>
</reference>
<gene>
    <name evidence="2" type="ORF">Thi970DRAFT_01210</name>
</gene>
<name>H8YYL3_9GAMM</name>
<reference evidence="2 3" key="2">
    <citation type="submission" date="2011-11" db="EMBL/GenBank/DDBJ databases">
        <authorList>
            <consortium name="US DOE Joint Genome Institute"/>
            <person name="Lucas S."/>
            <person name="Han J."/>
            <person name="Lapidus A."/>
            <person name="Cheng J.-F."/>
            <person name="Goodwin L."/>
            <person name="Pitluck S."/>
            <person name="Peters L."/>
            <person name="Ovchinnikova G."/>
            <person name="Zhang X."/>
            <person name="Detter J.C."/>
            <person name="Han C."/>
            <person name="Tapia R."/>
            <person name="Land M."/>
            <person name="Hauser L."/>
            <person name="Kyrpides N."/>
            <person name="Ivanova N."/>
            <person name="Pagani I."/>
            <person name="Vogl K."/>
            <person name="Liu Z."/>
            <person name="Overmann J."/>
            <person name="Frigaard N.-U."/>
            <person name="Bryant D."/>
            <person name="Woyke T."/>
        </authorList>
    </citation>
    <scope>NUCLEOTIDE SEQUENCE [LARGE SCALE GENOMIC DNA]</scope>
    <source>
        <strain evidence="2 3">970</strain>
    </source>
</reference>
<dbReference type="HOGENOM" id="CLU_2620952_0_0_6"/>